<evidence type="ECO:0000256" key="8">
    <source>
        <dbReference type="ARBA" id="ARBA00023053"/>
    </source>
</evidence>
<evidence type="ECO:0000256" key="1">
    <source>
        <dbReference type="ARBA" id="ARBA00004651"/>
    </source>
</evidence>
<feature type="transmembrane region" description="Helical" evidence="12">
    <location>
        <begin position="99"/>
        <end position="124"/>
    </location>
</feature>
<dbReference type="PANTHER" id="PTHR10110">
    <property type="entry name" value="SODIUM/HYDROGEN EXCHANGER"/>
    <property type="match status" value="1"/>
</dbReference>
<keyword evidence="5" id="KW-1003">Cell membrane</keyword>
<proteinExistence type="inferred from homology"/>
<dbReference type="InterPro" id="IPR018422">
    <property type="entry name" value="Cation/H_exchanger_CPA1"/>
</dbReference>
<evidence type="ECO:0000313" key="15">
    <source>
        <dbReference type="Proteomes" id="UP001596958"/>
    </source>
</evidence>
<feature type="transmembrane region" description="Helical" evidence="12">
    <location>
        <begin position="130"/>
        <end position="153"/>
    </location>
</feature>
<sequence length="414" mass="45685">MEIFLLITFLVIVSAFYSYINARFIKLPGTIGVVSIAIIGSILTIVFNKFYPDTARSLTNLARDIDFSETVLYIMLAFLLFSGSFTLNAKRLKREMRPVFLLSTIGVIFSCAIFGLLFFGITRLFHFDIPLIYCFLFGALISPTDPVAVSAIVRNSKLPAKLETIITGESLFNDGIGLVLFVTLLQVTRTGADEIDLGEAAFHFIKSVFGGIFLGLAMGFIAFRLMKSIDDFQTIVLVSLALVMSISVSASYLEFSIPLAAVSAGLFAGTRSINIDSTDRSHQSLEKFWELIDEMLNTILFVMIGLQMLNLPFLDKYWLAGGVGIIVILASRWLSIMLPLTFLKRTLDVSYKNINILTWAGLRGGISIALALTLPHGPYKNTILAGAYFIVIFSVIVQGLTLNRVINASVEKEE</sequence>
<comment type="similarity">
    <text evidence="2">Belongs to the monovalent cation:proton antiporter 1 (CPA1) transporter (TC 2.A.36) family.</text>
</comment>
<dbReference type="Pfam" id="PF00999">
    <property type="entry name" value="Na_H_Exchanger"/>
    <property type="match status" value="1"/>
</dbReference>
<feature type="transmembrane region" description="Helical" evidence="12">
    <location>
        <begin position="235"/>
        <end position="253"/>
    </location>
</feature>
<keyword evidence="8" id="KW-0915">Sodium</keyword>
<feature type="transmembrane region" description="Helical" evidence="12">
    <location>
        <begin position="6"/>
        <end position="24"/>
    </location>
</feature>
<feature type="transmembrane region" description="Helical" evidence="12">
    <location>
        <begin position="319"/>
        <end position="342"/>
    </location>
</feature>
<dbReference type="RefSeq" id="WP_377097987.1">
    <property type="nucleotide sequence ID" value="NZ_JBHTHU010000002.1"/>
</dbReference>
<dbReference type="Gene3D" id="6.10.140.1330">
    <property type="match status" value="1"/>
</dbReference>
<keyword evidence="7 12" id="KW-1133">Transmembrane helix</keyword>
<evidence type="ECO:0000256" key="6">
    <source>
        <dbReference type="ARBA" id="ARBA00022692"/>
    </source>
</evidence>
<feature type="transmembrane region" description="Helical" evidence="12">
    <location>
        <begin position="71"/>
        <end position="87"/>
    </location>
</feature>
<evidence type="ECO:0000256" key="9">
    <source>
        <dbReference type="ARBA" id="ARBA00023065"/>
    </source>
</evidence>
<accession>A0ABW2YSY1</accession>
<keyword evidence="11" id="KW-0739">Sodium transport</keyword>
<dbReference type="PANTHER" id="PTHR10110:SF195">
    <property type="entry name" value="NA(+)_H(+) ANTIPORTER NHAS2"/>
    <property type="match status" value="1"/>
</dbReference>
<evidence type="ECO:0000256" key="2">
    <source>
        <dbReference type="ARBA" id="ARBA00007367"/>
    </source>
</evidence>
<evidence type="ECO:0000256" key="3">
    <source>
        <dbReference type="ARBA" id="ARBA00022448"/>
    </source>
</evidence>
<feature type="transmembrane region" description="Helical" evidence="12">
    <location>
        <begin position="31"/>
        <end position="51"/>
    </location>
</feature>
<evidence type="ECO:0000256" key="4">
    <source>
        <dbReference type="ARBA" id="ARBA00022449"/>
    </source>
</evidence>
<dbReference type="Proteomes" id="UP001596958">
    <property type="component" value="Unassembled WGS sequence"/>
</dbReference>
<feature type="domain" description="Cation/H+ exchanger transmembrane" evidence="13">
    <location>
        <begin position="12"/>
        <end position="406"/>
    </location>
</feature>
<keyword evidence="4" id="KW-0050">Antiport</keyword>
<comment type="caution">
    <text evidence="14">The sequence shown here is derived from an EMBL/GenBank/DDBJ whole genome shotgun (WGS) entry which is preliminary data.</text>
</comment>
<evidence type="ECO:0000256" key="10">
    <source>
        <dbReference type="ARBA" id="ARBA00023136"/>
    </source>
</evidence>
<organism evidence="14 15">
    <name type="scientific">Mucilaginibacter calamicampi</name>
    <dbReference type="NCBI Taxonomy" id="1302352"/>
    <lineage>
        <taxon>Bacteria</taxon>
        <taxon>Pseudomonadati</taxon>
        <taxon>Bacteroidota</taxon>
        <taxon>Sphingobacteriia</taxon>
        <taxon>Sphingobacteriales</taxon>
        <taxon>Sphingobacteriaceae</taxon>
        <taxon>Mucilaginibacter</taxon>
    </lineage>
</organism>
<reference evidence="15" key="1">
    <citation type="journal article" date="2019" name="Int. J. Syst. Evol. Microbiol.">
        <title>The Global Catalogue of Microorganisms (GCM) 10K type strain sequencing project: providing services to taxonomists for standard genome sequencing and annotation.</title>
        <authorList>
            <consortium name="The Broad Institute Genomics Platform"/>
            <consortium name="The Broad Institute Genome Sequencing Center for Infectious Disease"/>
            <person name="Wu L."/>
            <person name="Ma J."/>
        </authorList>
    </citation>
    <scope>NUCLEOTIDE SEQUENCE [LARGE SCALE GENOMIC DNA]</scope>
    <source>
        <strain evidence="15">CCUG 63418</strain>
    </source>
</reference>
<dbReference type="EMBL" id="JBHTHU010000002">
    <property type="protein sequence ID" value="MFD0749534.1"/>
    <property type="molecule type" value="Genomic_DNA"/>
</dbReference>
<evidence type="ECO:0000256" key="7">
    <source>
        <dbReference type="ARBA" id="ARBA00022989"/>
    </source>
</evidence>
<keyword evidence="9" id="KW-0406">Ion transport</keyword>
<name>A0ABW2YSY1_9SPHI</name>
<feature type="transmembrane region" description="Helical" evidence="12">
    <location>
        <begin position="165"/>
        <end position="188"/>
    </location>
</feature>
<gene>
    <name evidence="14" type="ORF">ACFQZS_05225</name>
</gene>
<keyword evidence="3" id="KW-0813">Transport</keyword>
<feature type="transmembrane region" description="Helical" evidence="12">
    <location>
        <begin position="354"/>
        <end position="374"/>
    </location>
</feature>
<protein>
    <submittedName>
        <fullName evidence="14">Cation:proton antiporter</fullName>
    </submittedName>
</protein>
<keyword evidence="6 12" id="KW-0812">Transmembrane</keyword>
<evidence type="ECO:0000259" key="13">
    <source>
        <dbReference type="Pfam" id="PF00999"/>
    </source>
</evidence>
<keyword evidence="15" id="KW-1185">Reference proteome</keyword>
<evidence type="ECO:0000313" key="14">
    <source>
        <dbReference type="EMBL" id="MFD0749534.1"/>
    </source>
</evidence>
<dbReference type="InterPro" id="IPR006153">
    <property type="entry name" value="Cation/H_exchanger_TM"/>
</dbReference>
<evidence type="ECO:0000256" key="5">
    <source>
        <dbReference type="ARBA" id="ARBA00022475"/>
    </source>
</evidence>
<evidence type="ECO:0000256" key="12">
    <source>
        <dbReference type="SAM" id="Phobius"/>
    </source>
</evidence>
<evidence type="ECO:0000256" key="11">
    <source>
        <dbReference type="ARBA" id="ARBA00023201"/>
    </source>
</evidence>
<comment type="subcellular location">
    <subcellularLocation>
        <location evidence="1">Cell membrane</location>
        <topology evidence="1">Multi-pass membrane protein</topology>
    </subcellularLocation>
</comment>
<feature type="transmembrane region" description="Helical" evidence="12">
    <location>
        <begin position="200"/>
        <end position="223"/>
    </location>
</feature>
<keyword evidence="10 12" id="KW-0472">Membrane</keyword>
<feature type="transmembrane region" description="Helical" evidence="12">
    <location>
        <begin position="386"/>
        <end position="406"/>
    </location>
</feature>